<reference evidence="1 2" key="1">
    <citation type="journal article" date="2021" name="Elife">
        <title>Chloroplast acquisition without the gene transfer in kleptoplastic sea slugs, Plakobranchus ocellatus.</title>
        <authorList>
            <person name="Maeda T."/>
            <person name="Takahashi S."/>
            <person name="Yoshida T."/>
            <person name="Shimamura S."/>
            <person name="Takaki Y."/>
            <person name="Nagai Y."/>
            <person name="Toyoda A."/>
            <person name="Suzuki Y."/>
            <person name="Arimoto A."/>
            <person name="Ishii H."/>
            <person name="Satoh N."/>
            <person name="Nishiyama T."/>
            <person name="Hasebe M."/>
            <person name="Maruyama T."/>
            <person name="Minagawa J."/>
            <person name="Obokata J."/>
            <person name="Shigenobu S."/>
        </authorList>
    </citation>
    <scope>NUCLEOTIDE SEQUENCE [LARGE SCALE GENOMIC DNA]</scope>
</reference>
<evidence type="ECO:0000313" key="2">
    <source>
        <dbReference type="Proteomes" id="UP000735302"/>
    </source>
</evidence>
<proteinExistence type="predicted"/>
<comment type="caution">
    <text evidence="1">The sequence shown here is derived from an EMBL/GenBank/DDBJ whole genome shotgun (WGS) entry which is preliminary data.</text>
</comment>
<accession>A0AAV4CJ37</accession>
<name>A0AAV4CJ37_9GAST</name>
<keyword evidence="2" id="KW-1185">Reference proteome</keyword>
<dbReference type="Proteomes" id="UP000735302">
    <property type="component" value="Unassembled WGS sequence"/>
</dbReference>
<gene>
    <name evidence="1" type="ORF">PoB_005759800</name>
</gene>
<dbReference type="EMBL" id="BLXT01006337">
    <property type="protein sequence ID" value="GFO31093.1"/>
    <property type="molecule type" value="Genomic_DNA"/>
</dbReference>
<organism evidence="1 2">
    <name type="scientific">Plakobranchus ocellatus</name>
    <dbReference type="NCBI Taxonomy" id="259542"/>
    <lineage>
        <taxon>Eukaryota</taxon>
        <taxon>Metazoa</taxon>
        <taxon>Spiralia</taxon>
        <taxon>Lophotrochozoa</taxon>
        <taxon>Mollusca</taxon>
        <taxon>Gastropoda</taxon>
        <taxon>Heterobranchia</taxon>
        <taxon>Euthyneura</taxon>
        <taxon>Panpulmonata</taxon>
        <taxon>Sacoglossa</taxon>
        <taxon>Placobranchoidea</taxon>
        <taxon>Plakobranchidae</taxon>
        <taxon>Plakobranchus</taxon>
    </lineage>
</organism>
<evidence type="ECO:0000313" key="1">
    <source>
        <dbReference type="EMBL" id="GFO31093.1"/>
    </source>
</evidence>
<protein>
    <submittedName>
        <fullName evidence="1">Uncharacterized protein</fullName>
    </submittedName>
</protein>
<sequence length="112" mass="12661">MEKEGTAPDGVSFMVIQLPLYVPTYPASPNFLHKVYPQRTRESWVSTVDTESSSEIFLRAFCVVLVIGRGQFSLQMSTSSESALEIQTDTEDTTKSFDNKPVLFYTDLRQNI</sequence>
<dbReference type="AlphaFoldDB" id="A0AAV4CJ37"/>